<gene>
    <name evidence="1" type="ORF">ACOLOM_LOCUS6536</name>
</gene>
<reference evidence="1" key="1">
    <citation type="submission" date="2021-06" db="EMBL/GenBank/DDBJ databases">
        <authorList>
            <person name="Kallberg Y."/>
            <person name="Tangrot J."/>
            <person name="Rosling A."/>
        </authorList>
    </citation>
    <scope>NUCLEOTIDE SEQUENCE</scope>
    <source>
        <strain evidence="1">CL356</strain>
    </source>
</reference>
<dbReference type="Proteomes" id="UP000789525">
    <property type="component" value="Unassembled WGS sequence"/>
</dbReference>
<evidence type="ECO:0000313" key="1">
    <source>
        <dbReference type="EMBL" id="CAG8596884.1"/>
    </source>
</evidence>
<feature type="non-terminal residue" evidence="1">
    <location>
        <position position="118"/>
    </location>
</feature>
<sequence length="118" mass="13962">MVEVSRLASIHWRNEDEKTRDEYKKIASRVDTKLCQLRKEQTQPPYRKFIHWQEKSNKESPTISEIEPIKSDTSCCENLILNLESEFGNSLYPEEFIGTEEQYLPINYNDFGNCEEPL</sequence>
<comment type="caution">
    <text evidence="1">The sequence shown here is derived from an EMBL/GenBank/DDBJ whole genome shotgun (WGS) entry which is preliminary data.</text>
</comment>
<dbReference type="EMBL" id="CAJVPT010013549">
    <property type="protein sequence ID" value="CAG8596884.1"/>
    <property type="molecule type" value="Genomic_DNA"/>
</dbReference>
<protein>
    <submittedName>
        <fullName evidence="1">3325_t:CDS:1</fullName>
    </submittedName>
</protein>
<accession>A0ACA9MMN1</accession>
<evidence type="ECO:0000313" key="2">
    <source>
        <dbReference type="Proteomes" id="UP000789525"/>
    </source>
</evidence>
<name>A0ACA9MMN1_9GLOM</name>
<proteinExistence type="predicted"/>
<organism evidence="1 2">
    <name type="scientific">Acaulospora colombiana</name>
    <dbReference type="NCBI Taxonomy" id="27376"/>
    <lineage>
        <taxon>Eukaryota</taxon>
        <taxon>Fungi</taxon>
        <taxon>Fungi incertae sedis</taxon>
        <taxon>Mucoromycota</taxon>
        <taxon>Glomeromycotina</taxon>
        <taxon>Glomeromycetes</taxon>
        <taxon>Diversisporales</taxon>
        <taxon>Acaulosporaceae</taxon>
        <taxon>Acaulospora</taxon>
    </lineage>
</organism>
<keyword evidence="2" id="KW-1185">Reference proteome</keyword>